<evidence type="ECO:0000313" key="1">
    <source>
        <dbReference type="EMBL" id="PJE57827.1"/>
    </source>
</evidence>
<comment type="caution">
    <text evidence="1">The sequence shown here is derived from an EMBL/GenBank/DDBJ whole genome shotgun (WGS) entry which is preliminary data.</text>
</comment>
<dbReference type="Proteomes" id="UP000231450">
    <property type="component" value="Unassembled WGS sequence"/>
</dbReference>
<dbReference type="Gene3D" id="2.40.300.10">
    <property type="entry name" value="Head decoration protein D"/>
    <property type="match status" value="1"/>
</dbReference>
<dbReference type="AlphaFoldDB" id="A0A2M8KD34"/>
<evidence type="ECO:0000313" key="2">
    <source>
        <dbReference type="Proteomes" id="UP000231450"/>
    </source>
</evidence>
<evidence type="ECO:0008006" key="3">
    <source>
        <dbReference type="Google" id="ProtNLM"/>
    </source>
</evidence>
<protein>
    <recommendedName>
        <fullName evidence="3">Peptidase G2 IMC autoproteolytic cleavage domain-containing protein</fullName>
    </recommendedName>
</protein>
<proteinExistence type="predicted"/>
<name>A0A2M8KD34_9BACT</name>
<dbReference type="EMBL" id="PFDW01000077">
    <property type="protein sequence ID" value="PJE57827.1"/>
    <property type="molecule type" value="Genomic_DNA"/>
</dbReference>
<reference evidence="2" key="1">
    <citation type="submission" date="2017-09" db="EMBL/GenBank/DDBJ databases">
        <title>Depth-based differentiation of microbial function through sediment-hosted aquifers and enrichment of novel symbionts in the deep terrestrial subsurface.</title>
        <authorList>
            <person name="Probst A.J."/>
            <person name="Ladd B."/>
            <person name="Jarett J.K."/>
            <person name="Geller-Mcgrath D.E."/>
            <person name="Sieber C.M.K."/>
            <person name="Emerson J.B."/>
            <person name="Anantharaman K."/>
            <person name="Thomas B.C."/>
            <person name="Malmstrom R."/>
            <person name="Stieglmeier M."/>
            <person name="Klingl A."/>
            <person name="Woyke T."/>
            <person name="Ryan C.M."/>
            <person name="Banfield J.F."/>
        </authorList>
    </citation>
    <scope>NUCLEOTIDE SEQUENCE [LARGE SCALE GENOMIC DNA]</scope>
</reference>
<accession>A0A2M8KD34</accession>
<organism evidence="1 2">
    <name type="scientific">Candidatus Portnoybacteria bacterium CG10_big_fil_rev_8_21_14_0_10_36_7</name>
    <dbReference type="NCBI Taxonomy" id="1974812"/>
    <lineage>
        <taxon>Bacteria</taxon>
        <taxon>Candidatus Portnoyibacteriota</taxon>
    </lineage>
</organism>
<sequence length="828" mass="86393">MRNKNHKSPVFPVSLQLAVVFVAIFLFSFNVVLAVWEEPTLPPPQGNILTPVNTTANPQLKAGGLSIMGGATTTKLCFTADGVCKTSWNDILGVWQSGTDPGSIYYNGGNVGIGPAISWFSGWPLDFAKLSINAKGKEGLYISRDATYDYSYLNIENESGDPVFKVHESGNIGISTSTPNTKLAISDNSSGPLISLTGLIGNYRGLTVRQLSGVENWFIGANNNNKFVIRRNNSTDDLTIDSSGRVGVGTNDATLSVKLEINGQTIFGNLAGTVVVGTGQNLIYGNIDTTSDGNLILLQNEGVDRFKVNKDGKLTVNNIQITGPTTPTVGQVLTAIDTFGNADWRTVTSGGGGAPTGPAGGDLSGDYPDPIVVGIQTIPVSPTTPTDGQILKYNGTAWAPANESGGVDADTVIGNEIVDANGAGRLYRSGVGTALDPYKLDLNLNKTNIWTADITISKNQPVMSLIDTVADSNNPELKISDSSNHWGVYKDQSNNLSFWFGTNTGTGDNKFIIDSSGSLSTGIVPWARLSSFPSACGAGQYVTAVGATLTCSTPSGTLPAGTDDGQTLRYNGTSWVVNSILYNNGTNVGIGTTNPGAKLEVNGQSMFGSSVELLGTNKNLIYGNISGSATAGNLLLLQKGGTPRFIVDINGNGIFSGYASSTGGFFTQGSGHYGGSITIDGSGVVTGDWQVGSITVAGADLAEEFSTSGKLETGTVVVLGDYNLGYKSVKPSFKKYDPTVVGVVSDNPAVIMGKVATKYKAIIALTGVVHVKVSNINGAIKRGDLLTTSSVSGYAMKATDPKIGTIIGKALEDLTSYQGEIMALINLQ</sequence>
<gene>
    <name evidence="1" type="ORF">COU81_03985</name>
</gene>